<dbReference type="GO" id="GO:0005737">
    <property type="term" value="C:cytoplasm"/>
    <property type="evidence" value="ECO:0007669"/>
    <property type="project" value="UniProtKB-SubCell"/>
</dbReference>
<dbReference type="PANTHER" id="PTHR30478:SF0">
    <property type="entry name" value="BETA SLIDING CLAMP"/>
    <property type="match status" value="1"/>
</dbReference>
<keyword evidence="6" id="KW-0235">DNA replication</keyword>
<evidence type="ECO:0000256" key="3">
    <source>
        <dbReference type="ARBA" id="ARBA00022490"/>
    </source>
</evidence>
<accession>A0A644X5W7</accession>
<feature type="domain" description="DNA polymerase III beta sliding clamp C-terminal" evidence="9">
    <location>
        <begin position="1"/>
        <end position="82"/>
    </location>
</feature>
<dbReference type="InterPro" id="IPR046938">
    <property type="entry name" value="DNA_clamp_sf"/>
</dbReference>
<dbReference type="InterPro" id="IPR001001">
    <property type="entry name" value="DNA_polIII_beta"/>
</dbReference>
<dbReference type="InterPro" id="IPR022635">
    <property type="entry name" value="DNA_polIII_beta_C"/>
</dbReference>
<evidence type="ECO:0000256" key="4">
    <source>
        <dbReference type="ARBA" id="ARBA00022679"/>
    </source>
</evidence>
<evidence type="ECO:0000256" key="7">
    <source>
        <dbReference type="ARBA" id="ARBA00022932"/>
    </source>
</evidence>
<organism evidence="10">
    <name type="scientific">bioreactor metagenome</name>
    <dbReference type="NCBI Taxonomy" id="1076179"/>
    <lineage>
        <taxon>unclassified sequences</taxon>
        <taxon>metagenomes</taxon>
        <taxon>ecological metagenomes</taxon>
    </lineage>
</organism>
<dbReference type="Gene3D" id="3.10.150.10">
    <property type="entry name" value="DNA Polymerase III, subunit A, domain 2"/>
    <property type="match status" value="1"/>
</dbReference>
<dbReference type="SUPFAM" id="SSF55979">
    <property type="entry name" value="DNA clamp"/>
    <property type="match status" value="1"/>
</dbReference>
<keyword evidence="5" id="KW-0548">Nucleotidyltransferase</keyword>
<evidence type="ECO:0000256" key="8">
    <source>
        <dbReference type="ARBA" id="ARBA00023125"/>
    </source>
</evidence>
<keyword evidence="3" id="KW-0963">Cytoplasm</keyword>
<evidence type="ECO:0000256" key="2">
    <source>
        <dbReference type="ARBA" id="ARBA00010752"/>
    </source>
</evidence>
<dbReference type="PANTHER" id="PTHR30478">
    <property type="entry name" value="DNA POLYMERASE III SUBUNIT BETA"/>
    <property type="match status" value="1"/>
</dbReference>
<evidence type="ECO:0000256" key="1">
    <source>
        <dbReference type="ARBA" id="ARBA00004496"/>
    </source>
</evidence>
<keyword evidence="4" id="KW-0808">Transferase</keyword>
<comment type="similarity">
    <text evidence="2">Belongs to the beta sliding clamp family.</text>
</comment>
<evidence type="ECO:0000259" key="9">
    <source>
        <dbReference type="Pfam" id="PF02768"/>
    </source>
</evidence>
<keyword evidence="7" id="KW-0239">DNA-directed DNA polymerase</keyword>
<dbReference type="Pfam" id="PF02768">
    <property type="entry name" value="DNA_pol3_beta_3"/>
    <property type="match status" value="1"/>
</dbReference>
<gene>
    <name evidence="10" type="ORF">SDC9_57690</name>
</gene>
<name>A0A644X5W7_9ZZZZ</name>
<dbReference type="CDD" id="cd00140">
    <property type="entry name" value="beta_clamp"/>
    <property type="match status" value="1"/>
</dbReference>
<dbReference type="GO" id="GO:0008408">
    <property type="term" value="F:3'-5' exonuclease activity"/>
    <property type="evidence" value="ECO:0007669"/>
    <property type="project" value="InterPro"/>
</dbReference>
<dbReference type="GO" id="GO:0009360">
    <property type="term" value="C:DNA polymerase III complex"/>
    <property type="evidence" value="ECO:0007669"/>
    <property type="project" value="InterPro"/>
</dbReference>
<evidence type="ECO:0000256" key="5">
    <source>
        <dbReference type="ARBA" id="ARBA00022695"/>
    </source>
</evidence>
<dbReference type="GO" id="GO:0003677">
    <property type="term" value="F:DNA binding"/>
    <property type="evidence" value="ECO:0007669"/>
    <property type="project" value="UniProtKB-KW"/>
</dbReference>
<dbReference type="AlphaFoldDB" id="A0A644X5W7"/>
<sequence length="86" mass="9531">MQFENQLLIISANSPELGQLLEEIPVEKTGEDLTIGFNGRFLLDILRNLECEMIRFELAGSLAAGILYGVGDDKFTGFLSPIRLSQ</sequence>
<protein>
    <recommendedName>
        <fullName evidence="9">DNA polymerase III beta sliding clamp C-terminal domain-containing protein</fullName>
    </recommendedName>
</protein>
<evidence type="ECO:0000256" key="6">
    <source>
        <dbReference type="ARBA" id="ARBA00022705"/>
    </source>
</evidence>
<dbReference type="EMBL" id="VSSQ01001819">
    <property type="protein sequence ID" value="MPM11347.1"/>
    <property type="molecule type" value="Genomic_DNA"/>
</dbReference>
<dbReference type="GO" id="GO:0006271">
    <property type="term" value="P:DNA strand elongation involved in DNA replication"/>
    <property type="evidence" value="ECO:0007669"/>
    <property type="project" value="TreeGrafter"/>
</dbReference>
<keyword evidence="8" id="KW-0238">DNA-binding</keyword>
<proteinExistence type="inferred from homology"/>
<comment type="subcellular location">
    <subcellularLocation>
        <location evidence="1">Cytoplasm</location>
    </subcellularLocation>
</comment>
<evidence type="ECO:0000313" key="10">
    <source>
        <dbReference type="EMBL" id="MPM11347.1"/>
    </source>
</evidence>
<dbReference type="GO" id="GO:0003887">
    <property type="term" value="F:DNA-directed DNA polymerase activity"/>
    <property type="evidence" value="ECO:0007669"/>
    <property type="project" value="UniProtKB-KW"/>
</dbReference>
<reference evidence="10" key="1">
    <citation type="submission" date="2019-08" db="EMBL/GenBank/DDBJ databases">
        <authorList>
            <person name="Kucharzyk K."/>
            <person name="Murdoch R.W."/>
            <person name="Higgins S."/>
            <person name="Loffler F."/>
        </authorList>
    </citation>
    <scope>NUCLEOTIDE SEQUENCE</scope>
</reference>
<comment type="caution">
    <text evidence="10">The sequence shown here is derived from an EMBL/GenBank/DDBJ whole genome shotgun (WGS) entry which is preliminary data.</text>
</comment>